<proteinExistence type="predicted"/>
<dbReference type="KEGG" id="slf:JEQ17_40470"/>
<dbReference type="AlphaFoldDB" id="A0A7T7L246"/>
<dbReference type="EMBL" id="CP066831">
    <property type="protein sequence ID" value="QQM45063.1"/>
    <property type="molecule type" value="Genomic_DNA"/>
</dbReference>
<dbReference type="InterPro" id="IPR005212">
    <property type="entry name" value="EvaA-like"/>
</dbReference>
<feature type="domain" description="dTDP-4-dehydro-6-deoxy-alpha-D-glucopyranose 2,3-dehydratase" evidence="1">
    <location>
        <begin position="47"/>
        <end position="248"/>
    </location>
</feature>
<gene>
    <name evidence="2" type="ORF">JEQ17_40470</name>
</gene>
<sequence>MAAAQKETLVAETLSTPLPTRSGDESLAVRIATSVSIVDKGALHSLAEFHAWFAERGKKVARVHKMPLDELAGWSTDPDTHNIGHDSGKFFSVQGLSVELPGAPIPAWSQPIINQPEIGILGILVKEFNGVLHCLMQAKMEPGNRNGLQLSPTVQATRSNYTRVHRGNAVPYLSYFQDTSQHSVMTDALQSEQGSWFFQKRNRNMVVETDEDVEPHEAFMWLTIGQLHRLLAIDDLINMDTRTVLSCLPFSGSRLAEQLPGPGSELRLPILRSCSEDHGSLHSTGDILSWITDARTRHEVSTRLVPLREVENWRRSQYAVSHDTGRFFDVIGVHIETDGDREVREWTQPMIAPAGVGIVAFLVKRIEGVLHVLAHARVEPGYLDVVELSPTVMCTPSNYEGLPPAARPAFLNHVLSARPEQVLFETILSEEGGRFYHAQNRYLIVESDIEVTPEPAPDYRWMALHQMVGLLRHSHYVNVQARSLIACLHSLSGAPRDL</sequence>
<keyword evidence="3" id="KW-1185">Reference proteome</keyword>
<evidence type="ECO:0000313" key="3">
    <source>
        <dbReference type="Proteomes" id="UP000595636"/>
    </source>
</evidence>
<feature type="domain" description="dTDP-4-dehydro-6-deoxy-alpha-D-glucopyranose 2,3-dehydratase" evidence="1">
    <location>
        <begin position="285"/>
        <end position="488"/>
    </location>
</feature>
<reference evidence="2 3" key="1">
    <citation type="submission" date="2020-12" db="EMBL/GenBank/DDBJ databases">
        <title>A novel species.</title>
        <authorList>
            <person name="Li K."/>
        </authorList>
    </citation>
    <scope>NUCLEOTIDE SEQUENCE [LARGE SCALE GENOMIC DNA]</scope>
    <source>
        <strain evidence="2 3">ZYC-3</strain>
    </source>
</reference>
<dbReference type="InterPro" id="IPR038153">
    <property type="entry name" value="EvaA-like_sf"/>
</dbReference>
<dbReference type="Pfam" id="PF03559">
    <property type="entry name" value="Hexose_dehydrat"/>
    <property type="match status" value="2"/>
</dbReference>
<evidence type="ECO:0000313" key="2">
    <source>
        <dbReference type="EMBL" id="QQM45063.1"/>
    </source>
</evidence>
<dbReference type="GO" id="GO:0016829">
    <property type="term" value="F:lyase activity"/>
    <property type="evidence" value="ECO:0007669"/>
    <property type="project" value="InterPro"/>
</dbReference>
<organism evidence="2 3">
    <name type="scientific">Streptomyces liliifuscus</name>
    <dbReference type="NCBI Taxonomy" id="2797636"/>
    <lineage>
        <taxon>Bacteria</taxon>
        <taxon>Bacillati</taxon>
        <taxon>Actinomycetota</taxon>
        <taxon>Actinomycetes</taxon>
        <taxon>Kitasatosporales</taxon>
        <taxon>Streptomycetaceae</taxon>
        <taxon>Streptomyces</taxon>
    </lineage>
</organism>
<dbReference type="Gene3D" id="3.90.79.40">
    <property type="entry name" value="EvaA sugar 2,3-dehydratase subunit"/>
    <property type="match status" value="2"/>
</dbReference>
<accession>A0A7T7L246</accession>
<name>A0A7T7L246_9ACTN</name>
<protein>
    <submittedName>
        <fullName evidence="2">NDP-hexose 2,3-dehydratase family protein</fullName>
    </submittedName>
</protein>
<evidence type="ECO:0000259" key="1">
    <source>
        <dbReference type="Pfam" id="PF03559"/>
    </source>
</evidence>
<dbReference type="Proteomes" id="UP000595636">
    <property type="component" value="Chromosome"/>
</dbReference>